<feature type="transmembrane region" description="Helical" evidence="8">
    <location>
        <begin position="331"/>
        <end position="355"/>
    </location>
</feature>
<name>A0A7W4VMU6_9HYPH</name>
<dbReference type="NCBIfam" id="TIGR01726">
    <property type="entry name" value="HEQRo_perm_3TM"/>
    <property type="match status" value="1"/>
</dbReference>
<feature type="transmembrane region" description="Helical" evidence="8">
    <location>
        <begin position="130"/>
        <end position="155"/>
    </location>
</feature>
<evidence type="ECO:0000259" key="9">
    <source>
        <dbReference type="PROSITE" id="PS50928"/>
    </source>
</evidence>
<keyword evidence="7 8" id="KW-0472">Membrane</keyword>
<evidence type="ECO:0000256" key="4">
    <source>
        <dbReference type="ARBA" id="ARBA00022475"/>
    </source>
</evidence>
<dbReference type="PANTHER" id="PTHR30614:SF41">
    <property type="entry name" value="INNER MEMBRANE AMINO-ACID ABC TRANSPORTER PERMEASE PROTEIN YHDY"/>
    <property type="match status" value="1"/>
</dbReference>
<comment type="similarity">
    <text evidence="2">Belongs to the binding-protein-dependent transport system permease family. HisMQ subfamily.</text>
</comment>
<dbReference type="InterPro" id="IPR043429">
    <property type="entry name" value="ArtM/GltK/GlnP/TcyL/YhdX-like"/>
</dbReference>
<reference evidence="10 11" key="1">
    <citation type="submission" date="2020-08" db="EMBL/GenBank/DDBJ databases">
        <title>The Agave Microbiome: Exploring the role of microbial communities in plant adaptations to desert environments.</title>
        <authorList>
            <person name="Partida-Martinez L.P."/>
        </authorList>
    </citation>
    <scope>NUCLEOTIDE SEQUENCE [LARGE SCALE GENOMIC DNA]</scope>
    <source>
        <strain evidence="10 11">AT3.9</strain>
    </source>
</reference>
<dbReference type="AlphaFoldDB" id="A0A7W4VMU6"/>
<keyword evidence="3 8" id="KW-0813">Transport</keyword>
<keyword evidence="6 8" id="KW-1133">Transmembrane helix</keyword>
<evidence type="ECO:0000256" key="5">
    <source>
        <dbReference type="ARBA" id="ARBA00022692"/>
    </source>
</evidence>
<feature type="transmembrane region" description="Helical" evidence="8">
    <location>
        <begin position="167"/>
        <end position="187"/>
    </location>
</feature>
<evidence type="ECO:0000256" key="1">
    <source>
        <dbReference type="ARBA" id="ARBA00004429"/>
    </source>
</evidence>
<evidence type="ECO:0000256" key="8">
    <source>
        <dbReference type="RuleBase" id="RU363032"/>
    </source>
</evidence>
<dbReference type="Pfam" id="PF00528">
    <property type="entry name" value="BPD_transp_1"/>
    <property type="match status" value="1"/>
</dbReference>
<evidence type="ECO:0000256" key="7">
    <source>
        <dbReference type="ARBA" id="ARBA00023136"/>
    </source>
</evidence>
<proteinExistence type="inferred from homology"/>
<feature type="transmembrane region" description="Helical" evidence="8">
    <location>
        <begin position="34"/>
        <end position="55"/>
    </location>
</feature>
<dbReference type="GO" id="GO:0006865">
    <property type="term" value="P:amino acid transport"/>
    <property type="evidence" value="ECO:0007669"/>
    <property type="project" value="TreeGrafter"/>
</dbReference>
<dbReference type="GO" id="GO:0022857">
    <property type="term" value="F:transmembrane transporter activity"/>
    <property type="evidence" value="ECO:0007669"/>
    <property type="project" value="InterPro"/>
</dbReference>
<comment type="caution">
    <text evidence="10">The sequence shown here is derived from an EMBL/GenBank/DDBJ whole genome shotgun (WGS) entry which is preliminary data.</text>
</comment>
<keyword evidence="11" id="KW-1185">Reference proteome</keyword>
<organism evidence="10 11">
    <name type="scientific">Microvirga lupini</name>
    <dbReference type="NCBI Taxonomy" id="420324"/>
    <lineage>
        <taxon>Bacteria</taxon>
        <taxon>Pseudomonadati</taxon>
        <taxon>Pseudomonadota</taxon>
        <taxon>Alphaproteobacteria</taxon>
        <taxon>Hyphomicrobiales</taxon>
        <taxon>Methylobacteriaceae</taxon>
        <taxon>Microvirga</taxon>
    </lineage>
</organism>
<keyword evidence="4" id="KW-1003">Cell membrane</keyword>
<dbReference type="EMBL" id="JACHWB010000003">
    <property type="protein sequence ID" value="MBB3020023.1"/>
    <property type="molecule type" value="Genomic_DNA"/>
</dbReference>
<evidence type="ECO:0000256" key="3">
    <source>
        <dbReference type="ARBA" id="ARBA00022448"/>
    </source>
</evidence>
<dbReference type="InterPro" id="IPR035906">
    <property type="entry name" value="MetI-like_sf"/>
</dbReference>
<dbReference type="Proteomes" id="UP000532010">
    <property type="component" value="Unassembled WGS sequence"/>
</dbReference>
<evidence type="ECO:0000256" key="6">
    <source>
        <dbReference type="ARBA" id="ARBA00022989"/>
    </source>
</evidence>
<feature type="transmembrane region" description="Helical" evidence="8">
    <location>
        <begin position="103"/>
        <end position="123"/>
    </location>
</feature>
<sequence length="370" mass="40472">MTTATDIAEAQLKMPVRRDPDVGRRLLHRTLKPLIGTPLNAVITLVCLWIMWLGVKGAYGWLVTRAVTEGGAQACKVGQGACWPYYEAKLRFMVFGVYPYDEHWRVALAMVLFLGAIAVTMIPRFWNRKLLMLWAITIVATGVLIGGGVLGLSYVPTTQWSGLPLSFLLSAVGLALGFPLGVVLALARSSKLPAIRVIAIVFIEVIRGVPLISILFMASVMLPLFMPSGITVDKLLRAQIAIIIFAAAYIAEAVRGGLQAIPRGQHEAASAMGLHYWQSMRLVVLPQALKIAIPPLVNISIGFFQDTTLVTIIGLLDFLSTVRTAMTDPNWVGIAVLEGYVFAAVVFLVFSYGMGSYSRFLERRMRLGHD</sequence>
<dbReference type="Gene3D" id="1.10.3720.10">
    <property type="entry name" value="MetI-like"/>
    <property type="match status" value="1"/>
</dbReference>
<protein>
    <submittedName>
        <fullName evidence="10">General L-amino acid transport system permease protein</fullName>
    </submittedName>
</protein>
<evidence type="ECO:0000313" key="10">
    <source>
        <dbReference type="EMBL" id="MBB3020023.1"/>
    </source>
</evidence>
<evidence type="ECO:0000256" key="2">
    <source>
        <dbReference type="ARBA" id="ARBA00010072"/>
    </source>
</evidence>
<comment type="subcellular location">
    <subcellularLocation>
        <location evidence="1">Cell inner membrane</location>
        <topology evidence="1">Multi-pass membrane protein</topology>
    </subcellularLocation>
    <subcellularLocation>
        <location evidence="8">Cell membrane</location>
        <topology evidence="8">Multi-pass membrane protein</topology>
    </subcellularLocation>
</comment>
<dbReference type="PANTHER" id="PTHR30614">
    <property type="entry name" value="MEMBRANE COMPONENT OF AMINO ACID ABC TRANSPORTER"/>
    <property type="match status" value="1"/>
</dbReference>
<dbReference type="CDD" id="cd06261">
    <property type="entry name" value="TM_PBP2"/>
    <property type="match status" value="1"/>
</dbReference>
<feature type="transmembrane region" description="Helical" evidence="8">
    <location>
        <begin position="199"/>
        <end position="224"/>
    </location>
</feature>
<dbReference type="InterPro" id="IPR000515">
    <property type="entry name" value="MetI-like"/>
</dbReference>
<dbReference type="InterPro" id="IPR010065">
    <property type="entry name" value="AA_ABC_transptr_permease_3TM"/>
</dbReference>
<keyword evidence="5 8" id="KW-0812">Transmembrane</keyword>
<evidence type="ECO:0000313" key="11">
    <source>
        <dbReference type="Proteomes" id="UP000532010"/>
    </source>
</evidence>
<feature type="transmembrane region" description="Helical" evidence="8">
    <location>
        <begin position="236"/>
        <end position="254"/>
    </location>
</feature>
<dbReference type="GO" id="GO:0043190">
    <property type="term" value="C:ATP-binding cassette (ABC) transporter complex"/>
    <property type="evidence" value="ECO:0007669"/>
    <property type="project" value="InterPro"/>
</dbReference>
<feature type="domain" description="ABC transmembrane type-1" evidence="9">
    <location>
        <begin position="163"/>
        <end position="353"/>
    </location>
</feature>
<gene>
    <name evidence="10" type="ORF">FHR70_003088</name>
</gene>
<dbReference type="RefSeq" id="WP_183451552.1">
    <property type="nucleotide sequence ID" value="NZ_JACHWB010000003.1"/>
</dbReference>
<feature type="transmembrane region" description="Helical" evidence="8">
    <location>
        <begin position="296"/>
        <end position="319"/>
    </location>
</feature>
<dbReference type="SUPFAM" id="SSF161098">
    <property type="entry name" value="MetI-like"/>
    <property type="match status" value="1"/>
</dbReference>
<accession>A0A7W4VMU6</accession>
<dbReference type="PROSITE" id="PS50928">
    <property type="entry name" value="ABC_TM1"/>
    <property type="match status" value="1"/>
</dbReference>